<dbReference type="Gene3D" id="1.10.260.40">
    <property type="entry name" value="lambda repressor-like DNA-binding domains"/>
    <property type="match status" value="1"/>
</dbReference>
<reference evidence="3 4" key="1">
    <citation type="submission" date="2015-02" db="EMBL/GenBank/DDBJ databases">
        <title>Improved understanding of the partial-nitritation anammox process through 23 genomes representing the majority of the microbial community.</title>
        <authorList>
            <person name="Speth D.R."/>
            <person name="In T Zandt M."/>
            <person name="Guerrero Cruz S."/>
            <person name="Jetten M.S."/>
            <person name="Dutilh B.E."/>
        </authorList>
    </citation>
    <scope>NUCLEOTIDE SEQUENCE [LARGE SCALE GENOMIC DNA]</scope>
    <source>
        <strain evidence="3">OLB20</strain>
    </source>
</reference>
<dbReference type="PANTHER" id="PTHR46558:SF4">
    <property type="entry name" value="DNA-BIDING PHAGE PROTEIN"/>
    <property type="match status" value="1"/>
</dbReference>
<keyword evidence="1" id="KW-0238">DNA-binding</keyword>
<evidence type="ECO:0000259" key="2">
    <source>
        <dbReference type="PROSITE" id="PS50943"/>
    </source>
</evidence>
<evidence type="ECO:0000256" key="1">
    <source>
        <dbReference type="ARBA" id="ARBA00023125"/>
    </source>
</evidence>
<name>A0A136LWQ1_9BACT</name>
<evidence type="ECO:0000313" key="3">
    <source>
        <dbReference type="EMBL" id="KXK26066.1"/>
    </source>
</evidence>
<dbReference type="PANTHER" id="PTHR46558">
    <property type="entry name" value="TRACRIPTIONAL REGULATORY PROTEIN-RELATED-RELATED"/>
    <property type="match status" value="1"/>
</dbReference>
<dbReference type="PATRIC" id="fig|1617426.3.peg.1342"/>
<dbReference type="SUPFAM" id="SSF47413">
    <property type="entry name" value="lambda repressor-like DNA-binding domains"/>
    <property type="match status" value="1"/>
</dbReference>
<dbReference type="SMART" id="SM00530">
    <property type="entry name" value="HTH_XRE"/>
    <property type="match status" value="1"/>
</dbReference>
<dbReference type="Pfam" id="PF01381">
    <property type="entry name" value="HTH_3"/>
    <property type="match status" value="1"/>
</dbReference>
<dbReference type="PROSITE" id="PS50943">
    <property type="entry name" value="HTH_CROC1"/>
    <property type="match status" value="1"/>
</dbReference>
<dbReference type="AlphaFoldDB" id="A0A136LWQ1"/>
<dbReference type="InterPro" id="IPR001387">
    <property type="entry name" value="Cro/C1-type_HTH"/>
</dbReference>
<dbReference type="CDD" id="cd00093">
    <property type="entry name" value="HTH_XRE"/>
    <property type="match status" value="1"/>
</dbReference>
<gene>
    <name evidence="3" type="ORF">TR69_WS6001001360</name>
</gene>
<dbReference type="InterPro" id="IPR010982">
    <property type="entry name" value="Lambda_DNA-bd_dom_sf"/>
</dbReference>
<feature type="domain" description="HTH cro/C1-type" evidence="2">
    <location>
        <begin position="13"/>
        <end position="67"/>
    </location>
</feature>
<dbReference type="STRING" id="1617426.TR69_WS6001001360"/>
<evidence type="ECO:0000313" key="4">
    <source>
        <dbReference type="Proteomes" id="UP000070457"/>
    </source>
</evidence>
<protein>
    <submittedName>
        <fullName evidence="3">Anaerobic benzoate catabolism transcriptional regulator</fullName>
    </submittedName>
</protein>
<comment type="caution">
    <text evidence="3">The sequence shown here is derived from an EMBL/GenBank/DDBJ whole genome shotgun (WGS) entry which is preliminary data.</text>
</comment>
<organism evidence="3 4">
    <name type="scientific">candidate division WS6 bacterium OLB20</name>
    <dbReference type="NCBI Taxonomy" id="1617426"/>
    <lineage>
        <taxon>Bacteria</taxon>
        <taxon>Candidatus Dojkabacteria</taxon>
    </lineage>
</organism>
<dbReference type="Proteomes" id="UP000070457">
    <property type="component" value="Unassembled WGS sequence"/>
</dbReference>
<accession>A0A136LWQ1</accession>
<dbReference type="EMBL" id="JYNZ01000005">
    <property type="protein sequence ID" value="KXK26066.1"/>
    <property type="molecule type" value="Genomic_DNA"/>
</dbReference>
<proteinExistence type="predicted"/>
<dbReference type="GO" id="GO:0003677">
    <property type="term" value="F:DNA binding"/>
    <property type="evidence" value="ECO:0007669"/>
    <property type="project" value="UniProtKB-KW"/>
</dbReference>
<sequence length="71" mass="7976">MNTAFSETVNNRVRELRTARNLTQSDLADALGITRQTVIAIEKGSYTPSVLLALKLAGYFNTSVEELFYYE</sequence>